<gene>
    <name evidence="2" type="ORF">DPX16_9745</name>
</gene>
<dbReference type="Proteomes" id="UP000281406">
    <property type="component" value="Unassembled WGS sequence"/>
</dbReference>
<sequence length="241" mass="25114">MGWSLPPVWDWGSGTVEHRCQPPLRCTYIMPVISGGSGWTFGQCATGGREGMAIKNPRLCHSLSLKRCIEGAVPLISVRRGSPTAPVSCPLNHGSVLESHAGGNCTPGLPGGAALYPASIGNSLAAGCRRNGNAEWKRSALSDSVPQGQRGGDVASPPSDRHTRSSDNEKHLGGDSADNFSLPCIAACLSSRNDRRPAVQPPLACSTEESVGTYRQTRAFASACSEATGLCRNACGRTLAA</sequence>
<feature type="region of interest" description="Disordered" evidence="1">
    <location>
        <begin position="138"/>
        <end position="175"/>
    </location>
</feature>
<keyword evidence="3" id="KW-1185">Reference proteome</keyword>
<feature type="compositionally biased region" description="Basic and acidic residues" evidence="1">
    <location>
        <begin position="159"/>
        <end position="173"/>
    </location>
</feature>
<evidence type="ECO:0000313" key="2">
    <source>
        <dbReference type="EMBL" id="ROL40751.1"/>
    </source>
</evidence>
<proteinExistence type="predicted"/>
<comment type="caution">
    <text evidence="2">The sequence shown here is derived from an EMBL/GenBank/DDBJ whole genome shotgun (WGS) entry which is preliminary data.</text>
</comment>
<dbReference type="AlphaFoldDB" id="A0A3N0Y3R2"/>
<reference evidence="2 3" key="1">
    <citation type="submission" date="2018-10" db="EMBL/GenBank/DDBJ databases">
        <title>Genome assembly for a Yunnan-Guizhou Plateau 3E fish, Anabarilius grahami (Regan), and its evolutionary and genetic applications.</title>
        <authorList>
            <person name="Jiang W."/>
        </authorList>
    </citation>
    <scope>NUCLEOTIDE SEQUENCE [LARGE SCALE GENOMIC DNA]</scope>
    <source>
        <strain evidence="2">AG-KIZ</strain>
        <tissue evidence="2">Muscle</tissue>
    </source>
</reference>
<evidence type="ECO:0000313" key="3">
    <source>
        <dbReference type="Proteomes" id="UP000281406"/>
    </source>
</evidence>
<name>A0A3N0Y3R2_ANAGA</name>
<organism evidence="2 3">
    <name type="scientific">Anabarilius grahami</name>
    <name type="common">Kanglang fish</name>
    <name type="synonym">Barilius grahami</name>
    <dbReference type="NCBI Taxonomy" id="495550"/>
    <lineage>
        <taxon>Eukaryota</taxon>
        <taxon>Metazoa</taxon>
        <taxon>Chordata</taxon>
        <taxon>Craniata</taxon>
        <taxon>Vertebrata</taxon>
        <taxon>Euteleostomi</taxon>
        <taxon>Actinopterygii</taxon>
        <taxon>Neopterygii</taxon>
        <taxon>Teleostei</taxon>
        <taxon>Ostariophysi</taxon>
        <taxon>Cypriniformes</taxon>
        <taxon>Xenocyprididae</taxon>
        <taxon>Xenocypridinae</taxon>
        <taxon>Xenocypridinae incertae sedis</taxon>
        <taxon>Anabarilius</taxon>
    </lineage>
</organism>
<dbReference type="EMBL" id="RJVU01053127">
    <property type="protein sequence ID" value="ROL40751.1"/>
    <property type="molecule type" value="Genomic_DNA"/>
</dbReference>
<evidence type="ECO:0000256" key="1">
    <source>
        <dbReference type="SAM" id="MobiDB-lite"/>
    </source>
</evidence>
<accession>A0A3N0Y3R2</accession>
<protein>
    <submittedName>
        <fullName evidence="2">Uncharacterized protein</fullName>
    </submittedName>
</protein>